<dbReference type="Proteomes" id="UP000305233">
    <property type="component" value="Unassembled WGS sequence"/>
</dbReference>
<keyword evidence="2" id="KW-1185">Reference proteome</keyword>
<evidence type="ECO:0000313" key="1">
    <source>
        <dbReference type="EMBL" id="THJ68633.1"/>
    </source>
</evidence>
<accession>A0A4S5EAL0</accession>
<name>A0A4S5EAL0_9MICC</name>
<gene>
    <name evidence="1" type="ORF">E8P82_01655</name>
</gene>
<reference evidence="1 2" key="1">
    <citation type="submission" date="2019-04" db="EMBL/GenBank/DDBJ databases">
        <authorList>
            <person name="Liu Q."/>
            <person name="Xin Y.-H."/>
        </authorList>
    </citation>
    <scope>NUCLEOTIDE SEQUENCE [LARGE SCALE GENOMIC DNA]</scope>
    <source>
        <strain evidence="1 2">AM23</strain>
    </source>
</reference>
<organism evidence="1 2">
    <name type="scientific">Arthrobacter echini</name>
    <dbReference type="NCBI Taxonomy" id="1529066"/>
    <lineage>
        <taxon>Bacteria</taxon>
        <taxon>Bacillati</taxon>
        <taxon>Actinomycetota</taxon>
        <taxon>Actinomycetes</taxon>
        <taxon>Micrococcales</taxon>
        <taxon>Micrococcaceae</taxon>
        <taxon>Arthrobacter</taxon>
    </lineage>
</organism>
<evidence type="ECO:0000313" key="2">
    <source>
        <dbReference type="Proteomes" id="UP000305233"/>
    </source>
</evidence>
<comment type="caution">
    <text evidence="1">The sequence shown here is derived from an EMBL/GenBank/DDBJ whole genome shotgun (WGS) entry which is preliminary data.</text>
</comment>
<sequence length="98" mass="10810">MVETFGDDPAAAASAQVFVMETALRRHAQTLDDIRLRALSVMLLSWESPAGHRFRTYLAERCAELSRAVDLLGSAAEELAGYRRFLTEAELLDRLAGA</sequence>
<protein>
    <submittedName>
        <fullName evidence="1">Uncharacterized protein</fullName>
    </submittedName>
</protein>
<proteinExistence type="predicted"/>
<dbReference type="EMBL" id="SSWH01000001">
    <property type="protein sequence ID" value="THJ68633.1"/>
    <property type="molecule type" value="Genomic_DNA"/>
</dbReference>
<dbReference type="AlphaFoldDB" id="A0A4S5EAL0"/>
<dbReference type="OrthoDB" id="4950199at2"/>
<dbReference type="RefSeq" id="WP_136452735.1">
    <property type="nucleotide sequence ID" value="NZ_SSWH01000001.1"/>
</dbReference>